<protein>
    <submittedName>
        <fullName evidence="1">Uncharacterized protein</fullName>
    </submittedName>
</protein>
<reference evidence="1 2" key="1">
    <citation type="submission" date="2021-03" db="EMBL/GenBank/DDBJ databases">
        <title>Sequencing the genomes of 1000 actinobacteria strains.</title>
        <authorList>
            <person name="Klenk H.-P."/>
        </authorList>
    </citation>
    <scope>NUCLEOTIDE SEQUENCE [LARGE SCALE GENOMIC DNA]</scope>
    <source>
        <strain evidence="1 2">DSM 18824</strain>
    </source>
</reference>
<gene>
    <name evidence="1" type="ORF">JOF29_005717</name>
</gene>
<comment type="caution">
    <text evidence="1">The sequence shown here is derived from an EMBL/GenBank/DDBJ whole genome shotgun (WGS) entry which is preliminary data.</text>
</comment>
<evidence type="ECO:0000313" key="2">
    <source>
        <dbReference type="Proteomes" id="UP000755585"/>
    </source>
</evidence>
<accession>A0ABS4USI7</accession>
<organism evidence="1 2">
    <name type="scientific">Kribbella aluminosa</name>
    <dbReference type="NCBI Taxonomy" id="416017"/>
    <lineage>
        <taxon>Bacteria</taxon>
        <taxon>Bacillati</taxon>
        <taxon>Actinomycetota</taxon>
        <taxon>Actinomycetes</taxon>
        <taxon>Propionibacteriales</taxon>
        <taxon>Kribbellaceae</taxon>
        <taxon>Kribbella</taxon>
    </lineage>
</organism>
<dbReference type="Proteomes" id="UP000755585">
    <property type="component" value="Unassembled WGS sequence"/>
</dbReference>
<proteinExistence type="predicted"/>
<dbReference type="EMBL" id="JAGINT010000002">
    <property type="protein sequence ID" value="MBP2354607.1"/>
    <property type="molecule type" value="Genomic_DNA"/>
</dbReference>
<dbReference type="RefSeq" id="WP_209697392.1">
    <property type="nucleotide sequence ID" value="NZ_BAAAVU010000031.1"/>
</dbReference>
<sequence>MKGKVISWRATTKFRDLDGRVREVTAFEDQSAAEHRLLTKLRDRAKTTQGGELKSTHKIKELIDLWIEKSRSASRTVGDHRCR</sequence>
<evidence type="ECO:0000313" key="1">
    <source>
        <dbReference type="EMBL" id="MBP2354607.1"/>
    </source>
</evidence>
<keyword evidence="2" id="KW-1185">Reference proteome</keyword>
<name>A0ABS4USI7_9ACTN</name>